<feature type="domain" description="Calpain catalytic" evidence="8">
    <location>
        <begin position="115"/>
        <end position="407"/>
    </location>
</feature>
<keyword evidence="10" id="KW-1185">Reference proteome</keyword>
<keyword evidence="3 6" id="KW-0378">Hydrolase</keyword>
<dbReference type="PROSITE" id="PS00139">
    <property type="entry name" value="THIOL_PROTEASE_CYS"/>
    <property type="match status" value="1"/>
</dbReference>
<comment type="similarity">
    <text evidence="1">Belongs to the peptidase C2 family.</text>
</comment>
<dbReference type="InterPro" id="IPR000169">
    <property type="entry name" value="Pept_cys_AS"/>
</dbReference>
<feature type="active site" evidence="5 6">
    <location>
        <position position="144"/>
    </location>
</feature>
<dbReference type="PROSITE" id="PS50203">
    <property type="entry name" value="CALPAIN_CAT"/>
    <property type="match status" value="1"/>
</dbReference>
<evidence type="ECO:0000256" key="2">
    <source>
        <dbReference type="ARBA" id="ARBA00022670"/>
    </source>
</evidence>
<evidence type="ECO:0000256" key="3">
    <source>
        <dbReference type="ARBA" id="ARBA00022801"/>
    </source>
</evidence>
<dbReference type="SMART" id="SM00230">
    <property type="entry name" value="CysPc"/>
    <property type="match status" value="1"/>
</dbReference>
<dbReference type="InterPro" id="IPR001300">
    <property type="entry name" value="Peptidase_C2_calpain_cat"/>
</dbReference>
<evidence type="ECO:0000256" key="6">
    <source>
        <dbReference type="PROSITE-ProRule" id="PRU00239"/>
    </source>
</evidence>
<gene>
    <name evidence="9" type="ORF">FIBSPDRAFT_723942</name>
</gene>
<evidence type="ECO:0000313" key="10">
    <source>
        <dbReference type="Proteomes" id="UP000076532"/>
    </source>
</evidence>
<feature type="region of interest" description="Disordered" evidence="7">
    <location>
        <begin position="1"/>
        <end position="46"/>
    </location>
</feature>
<dbReference type="PANTHER" id="PTHR10183">
    <property type="entry name" value="CALPAIN"/>
    <property type="match status" value="1"/>
</dbReference>
<name>A0A166UJN4_9AGAM</name>
<sequence length="569" mass="64766">MPPKRPDPTPAQPKIKGTARRAKRQDDPVVPKSRRNTKPVEQQQQLHRAGLFVTEEYEKATARCRAKVQAIADDCRSRNRRFRDLAWDLEKDRHACLHKPDVALDEPKYTPAAVRRVSQIFEKPVFFEDGVSYSDIIQGQLGDCWFLSAVAAVSTREGLIEKLCVARDEKVGIYGFIFCADGDWRDVIVDDQLFITAPRWESLDAKQQGLYHNDRDKYETVGRKGSSILYFAKGKSENETWVPLLEKAFAKLHGDYESIAGGMTNEGIEDLTGGISDSIYTNDIMDPELFWTKDLVRADEDMLFSCFIDSPKGTAALESFVKGIRTDHAYSVIKAIEFKGKRFLKIRNPWGESEWKGRWSDGSEEWNGEWLEALKALDHKFGDDGVFIMEYSDFLQHWEGIECTQLFDDSWVQSSHWLNVRSRPLPSAWQFGDVSFTFTVPKRTDAVIALSQSDTRFFSTVQSAAQWSFDFKLFKKGSTQVLGSSSYSYGLTRSTTLSIELQPGEYVVHVRLNRRLNDAQLSKMAEAASWSMKKMVGVWSRLAKSKSIAANFDVKYALPIPYLSHCGPR</sequence>
<dbReference type="GO" id="GO:0004198">
    <property type="term" value="F:calcium-dependent cysteine-type endopeptidase activity"/>
    <property type="evidence" value="ECO:0007669"/>
    <property type="project" value="InterPro"/>
</dbReference>
<dbReference type="OrthoDB" id="424753at2759"/>
<evidence type="ECO:0000256" key="4">
    <source>
        <dbReference type="ARBA" id="ARBA00022807"/>
    </source>
</evidence>
<dbReference type="PANTHER" id="PTHR10183:SF379">
    <property type="entry name" value="CALPAIN-5"/>
    <property type="match status" value="1"/>
</dbReference>
<dbReference type="Proteomes" id="UP000076532">
    <property type="component" value="Unassembled WGS sequence"/>
</dbReference>
<accession>A0A166UJN4</accession>
<dbReference type="STRING" id="436010.A0A166UJN4"/>
<dbReference type="SUPFAM" id="SSF54001">
    <property type="entry name" value="Cysteine proteinases"/>
    <property type="match status" value="1"/>
</dbReference>
<evidence type="ECO:0000256" key="1">
    <source>
        <dbReference type="ARBA" id="ARBA00007623"/>
    </source>
</evidence>
<proteinExistence type="inferred from homology"/>
<dbReference type="EMBL" id="KV417488">
    <property type="protein sequence ID" value="KZP31753.1"/>
    <property type="molecule type" value="Genomic_DNA"/>
</dbReference>
<dbReference type="CDD" id="cd00044">
    <property type="entry name" value="CysPc"/>
    <property type="match status" value="1"/>
</dbReference>
<dbReference type="PRINTS" id="PR00704">
    <property type="entry name" value="CALPAIN"/>
</dbReference>
<dbReference type="AlphaFoldDB" id="A0A166UJN4"/>
<evidence type="ECO:0000256" key="5">
    <source>
        <dbReference type="PIRSR" id="PIRSR622684-1"/>
    </source>
</evidence>
<dbReference type="InterPro" id="IPR022684">
    <property type="entry name" value="Calpain_cysteine_protease"/>
</dbReference>
<protein>
    <submittedName>
        <fullName evidence="9">Cysteine proteinase</fullName>
    </submittedName>
</protein>
<evidence type="ECO:0000313" key="9">
    <source>
        <dbReference type="EMBL" id="KZP31753.1"/>
    </source>
</evidence>
<evidence type="ECO:0000259" key="8">
    <source>
        <dbReference type="PROSITE" id="PS50203"/>
    </source>
</evidence>
<reference evidence="9 10" key="1">
    <citation type="journal article" date="2016" name="Mol. Biol. Evol.">
        <title>Comparative Genomics of Early-Diverging Mushroom-Forming Fungi Provides Insights into the Origins of Lignocellulose Decay Capabilities.</title>
        <authorList>
            <person name="Nagy L.G."/>
            <person name="Riley R."/>
            <person name="Tritt A."/>
            <person name="Adam C."/>
            <person name="Daum C."/>
            <person name="Floudas D."/>
            <person name="Sun H."/>
            <person name="Yadav J.S."/>
            <person name="Pangilinan J."/>
            <person name="Larsson K.H."/>
            <person name="Matsuura K."/>
            <person name="Barry K."/>
            <person name="Labutti K."/>
            <person name="Kuo R."/>
            <person name="Ohm R.A."/>
            <person name="Bhattacharya S.S."/>
            <person name="Shirouzu T."/>
            <person name="Yoshinaga Y."/>
            <person name="Martin F.M."/>
            <person name="Grigoriev I.V."/>
            <person name="Hibbett D.S."/>
        </authorList>
    </citation>
    <scope>NUCLEOTIDE SEQUENCE [LARGE SCALE GENOMIC DNA]</scope>
    <source>
        <strain evidence="9 10">CBS 109695</strain>
    </source>
</reference>
<dbReference type="GO" id="GO:0006508">
    <property type="term" value="P:proteolysis"/>
    <property type="evidence" value="ECO:0007669"/>
    <property type="project" value="UniProtKB-KW"/>
</dbReference>
<feature type="active site" evidence="5 6">
    <location>
        <position position="348"/>
    </location>
</feature>
<keyword evidence="4 6" id="KW-0788">Thiol protease</keyword>
<dbReference type="Gene3D" id="3.90.70.10">
    <property type="entry name" value="Cysteine proteinases"/>
    <property type="match status" value="1"/>
</dbReference>
<feature type="active site" evidence="5 6">
    <location>
        <position position="328"/>
    </location>
</feature>
<evidence type="ECO:0000256" key="7">
    <source>
        <dbReference type="SAM" id="MobiDB-lite"/>
    </source>
</evidence>
<keyword evidence="2 6" id="KW-0645">Protease</keyword>
<dbReference type="Pfam" id="PF00648">
    <property type="entry name" value="Peptidase_C2"/>
    <property type="match status" value="1"/>
</dbReference>
<dbReference type="InterPro" id="IPR038765">
    <property type="entry name" value="Papain-like_cys_pep_sf"/>
</dbReference>
<organism evidence="9 10">
    <name type="scientific">Athelia psychrophila</name>
    <dbReference type="NCBI Taxonomy" id="1759441"/>
    <lineage>
        <taxon>Eukaryota</taxon>
        <taxon>Fungi</taxon>
        <taxon>Dikarya</taxon>
        <taxon>Basidiomycota</taxon>
        <taxon>Agaricomycotina</taxon>
        <taxon>Agaricomycetes</taxon>
        <taxon>Agaricomycetidae</taxon>
        <taxon>Atheliales</taxon>
        <taxon>Atheliaceae</taxon>
        <taxon>Athelia</taxon>
    </lineage>
</organism>